<feature type="non-terminal residue" evidence="6">
    <location>
        <position position="1"/>
    </location>
</feature>
<evidence type="ECO:0000313" key="7">
    <source>
        <dbReference type="Proteomes" id="UP001432322"/>
    </source>
</evidence>
<keyword evidence="2 5" id="KW-0812">Transmembrane</keyword>
<accession>A0AAV5V450</accession>
<evidence type="ECO:0000256" key="2">
    <source>
        <dbReference type="ARBA" id="ARBA00022692"/>
    </source>
</evidence>
<dbReference type="AlphaFoldDB" id="A0AAV5V450"/>
<dbReference type="PANTHER" id="PTHR21676">
    <property type="entry name" value="PROTEIN STUM"/>
    <property type="match status" value="1"/>
</dbReference>
<comment type="subcellular location">
    <subcellularLocation>
        <location evidence="1">Membrane</location>
        <topology evidence="1">Multi-pass membrane protein</topology>
    </subcellularLocation>
</comment>
<dbReference type="InterPro" id="IPR026673">
    <property type="entry name" value="SPEC3/Stum"/>
</dbReference>
<comment type="caution">
    <text evidence="6">The sequence shown here is derived from an EMBL/GenBank/DDBJ whole genome shotgun (WGS) entry which is preliminary data.</text>
</comment>
<evidence type="ECO:0000313" key="6">
    <source>
        <dbReference type="EMBL" id="GMT14377.1"/>
    </source>
</evidence>
<dbReference type="Proteomes" id="UP001432322">
    <property type="component" value="Unassembled WGS sequence"/>
</dbReference>
<dbReference type="Pfam" id="PF15795">
    <property type="entry name" value="Spec3"/>
    <property type="match status" value="1"/>
</dbReference>
<dbReference type="PANTHER" id="PTHR21676:SF6">
    <property type="entry name" value="PROTEIN STUM"/>
    <property type="match status" value="1"/>
</dbReference>
<feature type="transmembrane region" description="Helical" evidence="5">
    <location>
        <begin position="48"/>
        <end position="74"/>
    </location>
</feature>
<evidence type="ECO:0000256" key="5">
    <source>
        <dbReference type="SAM" id="Phobius"/>
    </source>
</evidence>
<name>A0AAV5V450_9BILA</name>
<feature type="transmembrane region" description="Helical" evidence="5">
    <location>
        <begin position="86"/>
        <end position="109"/>
    </location>
</feature>
<dbReference type="EMBL" id="BTSY01000002">
    <property type="protein sequence ID" value="GMT14377.1"/>
    <property type="molecule type" value="Genomic_DNA"/>
</dbReference>
<reference evidence="6" key="1">
    <citation type="submission" date="2023-10" db="EMBL/GenBank/DDBJ databases">
        <title>Genome assembly of Pristionchus species.</title>
        <authorList>
            <person name="Yoshida K."/>
            <person name="Sommer R.J."/>
        </authorList>
    </citation>
    <scope>NUCLEOTIDE SEQUENCE</scope>
    <source>
        <strain evidence="6">RS5133</strain>
    </source>
</reference>
<keyword evidence="4 5" id="KW-0472">Membrane</keyword>
<keyword evidence="3 5" id="KW-1133">Transmembrane helix</keyword>
<keyword evidence="7" id="KW-1185">Reference proteome</keyword>
<gene>
    <name evidence="6" type="ORF">PFISCL1PPCAC_5674</name>
</gene>
<proteinExistence type="predicted"/>
<dbReference type="GO" id="GO:0016020">
    <property type="term" value="C:membrane"/>
    <property type="evidence" value="ECO:0007669"/>
    <property type="project" value="UniProtKB-SubCell"/>
</dbReference>
<sequence length="140" mass="15865">DGSSQWMDISELRQFSFDEEPQSRVKAERIRRRRSLGRFRRSIPSMPLSLAVTCFCANIVLPGFGTLISAFSLISCADGSYSGVLINILCAFLQLLTAPLIIGIVWSWHWGILFIQLARQWWTPVERRSFSIDCCPCSSC</sequence>
<protein>
    <submittedName>
        <fullName evidence="6">Uncharacterized protein</fullName>
    </submittedName>
</protein>
<evidence type="ECO:0000256" key="1">
    <source>
        <dbReference type="ARBA" id="ARBA00004141"/>
    </source>
</evidence>
<organism evidence="6 7">
    <name type="scientific">Pristionchus fissidentatus</name>
    <dbReference type="NCBI Taxonomy" id="1538716"/>
    <lineage>
        <taxon>Eukaryota</taxon>
        <taxon>Metazoa</taxon>
        <taxon>Ecdysozoa</taxon>
        <taxon>Nematoda</taxon>
        <taxon>Chromadorea</taxon>
        <taxon>Rhabditida</taxon>
        <taxon>Rhabditina</taxon>
        <taxon>Diplogasteromorpha</taxon>
        <taxon>Diplogasteroidea</taxon>
        <taxon>Neodiplogasteridae</taxon>
        <taxon>Pristionchus</taxon>
    </lineage>
</organism>
<evidence type="ECO:0000256" key="4">
    <source>
        <dbReference type="ARBA" id="ARBA00023136"/>
    </source>
</evidence>
<evidence type="ECO:0000256" key="3">
    <source>
        <dbReference type="ARBA" id="ARBA00022989"/>
    </source>
</evidence>